<evidence type="ECO:0000313" key="3">
    <source>
        <dbReference type="EMBL" id="GLS05022.1"/>
    </source>
</evidence>
<name>A0ABQ6BU86_9NEIS</name>
<keyword evidence="1" id="KW-0812">Transmembrane</keyword>
<gene>
    <name evidence="3" type="ORF">GCM10007860_21720</name>
</gene>
<dbReference type="InterPro" id="IPR000326">
    <property type="entry name" value="PAP2/HPO"/>
</dbReference>
<keyword evidence="1" id="KW-0472">Membrane</keyword>
<evidence type="ECO:0000313" key="4">
    <source>
        <dbReference type="Proteomes" id="UP001156836"/>
    </source>
</evidence>
<dbReference type="SMART" id="SM00014">
    <property type="entry name" value="acidPPc"/>
    <property type="match status" value="1"/>
</dbReference>
<dbReference type="Pfam" id="PF01569">
    <property type="entry name" value="PAP2"/>
    <property type="match status" value="1"/>
</dbReference>
<dbReference type="EMBL" id="BSOZ01000032">
    <property type="protein sequence ID" value="GLS05022.1"/>
    <property type="molecule type" value="Genomic_DNA"/>
</dbReference>
<evidence type="ECO:0000259" key="2">
    <source>
        <dbReference type="SMART" id="SM00014"/>
    </source>
</evidence>
<proteinExistence type="predicted"/>
<evidence type="ECO:0000256" key="1">
    <source>
        <dbReference type="SAM" id="Phobius"/>
    </source>
</evidence>
<sequence>MSFWIVVSWLGHTWLVLPLALLLALMFMVAGDARGALRWLAALAVAIGLTTLSKLLFLGWGIGIRALDFTGISGHAMYAAAVWPVAGALLASPARRRLGMTLGGVAALLIGVSRLGLAVHSPSEVAAGWLVGGAVAAWVLRQPLPQSSVGWRWAAILAVALASRWVAVPPATLAQPHRMLVKLALVLSGRTAPYDRHTIWRAPHPRPTPGQH</sequence>
<dbReference type="Gene3D" id="1.20.144.10">
    <property type="entry name" value="Phosphatidic acid phosphatase type 2/haloperoxidase"/>
    <property type="match status" value="1"/>
</dbReference>
<feature type="transmembrane region" description="Helical" evidence="1">
    <location>
        <begin position="39"/>
        <end position="60"/>
    </location>
</feature>
<keyword evidence="4" id="KW-1185">Reference proteome</keyword>
<reference evidence="4" key="1">
    <citation type="journal article" date="2019" name="Int. J. Syst. Evol. Microbiol.">
        <title>The Global Catalogue of Microorganisms (GCM) 10K type strain sequencing project: providing services to taxonomists for standard genome sequencing and annotation.</title>
        <authorList>
            <consortium name="The Broad Institute Genomics Platform"/>
            <consortium name="The Broad Institute Genome Sequencing Center for Infectious Disease"/>
            <person name="Wu L."/>
            <person name="Ma J."/>
        </authorList>
    </citation>
    <scope>NUCLEOTIDE SEQUENCE [LARGE SCALE GENOMIC DNA]</scope>
    <source>
        <strain evidence="4">NBRC 104970</strain>
    </source>
</reference>
<dbReference type="RefSeq" id="WP_018749333.1">
    <property type="nucleotide sequence ID" value="NZ_BSOZ01000032.1"/>
</dbReference>
<comment type="caution">
    <text evidence="3">The sequence shown here is derived from an EMBL/GenBank/DDBJ whole genome shotgun (WGS) entry which is preliminary data.</text>
</comment>
<protein>
    <recommendedName>
        <fullName evidence="2">Phosphatidic acid phosphatase type 2/haloperoxidase domain-containing protein</fullName>
    </recommendedName>
</protein>
<feature type="transmembrane region" description="Helical" evidence="1">
    <location>
        <begin position="72"/>
        <end position="91"/>
    </location>
</feature>
<dbReference type="InterPro" id="IPR036938">
    <property type="entry name" value="PAP2/HPO_sf"/>
</dbReference>
<dbReference type="SUPFAM" id="SSF48317">
    <property type="entry name" value="Acid phosphatase/Vanadium-dependent haloperoxidase"/>
    <property type="match status" value="1"/>
</dbReference>
<feature type="domain" description="Phosphatidic acid phosphatase type 2/haloperoxidase" evidence="2">
    <location>
        <begin position="16"/>
        <end position="140"/>
    </location>
</feature>
<keyword evidence="1" id="KW-1133">Transmembrane helix</keyword>
<feature type="transmembrane region" description="Helical" evidence="1">
    <location>
        <begin position="6"/>
        <end position="27"/>
    </location>
</feature>
<organism evidence="3 4">
    <name type="scientific">Chitiniphilus shinanonensis</name>
    <dbReference type="NCBI Taxonomy" id="553088"/>
    <lineage>
        <taxon>Bacteria</taxon>
        <taxon>Pseudomonadati</taxon>
        <taxon>Pseudomonadota</taxon>
        <taxon>Betaproteobacteria</taxon>
        <taxon>Neisseriales</taxon>
        <taxon>Chitinibacteraceae</taxon>
        <taxon>Chitiniphilus</taxon>
    </lineage>
</organism>
<feature type="transmembrane region" description="Helical" evidence="1">
    <location>
        <begin position="153"/>
        <end position="173"/>
    </location>
</feature>
<dbReference type="Proteomes" id="UP001156836">
    <property type="component" value="Unassembled WGS sequence"/>
</dbReference>
<accession>A0ABQ6BU86</accession>
<feature type="transmembrane region" description="Helical" evidence="1">
    <location>
        <begin position="98"/>
        <end position="119"/>
    </location>
</feature>